<feature type="transmembrane region" description="Helical" evidence="6">
    <location>
        <begin position="28"/>
        <end position="52"/>
    </location>
</feature>
<evidence type="ECO:0000256" key="2">
    <source>
        <dbReference type="ARBA" id="ARBA00022475"/>
    </source>
</evidence>
<evidence type="ECO:0000256" key="4">
    <source>
        <dbReference type="ARBA" id="ARBA00022989"/>
    </source>
</evidence>
<keyword evidence="8" id="KW-1185">Reference proteome</keyword>
<feature type="transmembrane region" description="Helical" evidence="6">
    <location>
        <begin position="414"/>
        <end position="433"/>
    </location>
</feature>
<dbReference type="EMBL" id="JBHTIW010000012">
    <property type="protein sequence ID" value="MFD0921383.1"/>
    <property type="molecule type" value="Genomic_DNA"/>
</dbReference>
<keyword evidence="3 6" id="KW-0812">Transmembrane</keyword>
<evidence type="ECO:0000256" key="5">
    <source>
        <dbReference type="ARBA" id="ARBA00023136"/>
    </source>
</evidence>
<organism evidence="7 8">
    <name type="scientific">Saccharopolyspora rosea</name>
    <dbReference type="NCBI Taxonomy" id="524884"/>
    <lineage>
        <taxon>Bacteria</taxon>
        <taxon>Bacillati</taxon>
        <taxon>Actinomycetota</taxon>
        <taxon>Actinomycetes</taxon>
        <taxon>Pseudonocardiales</taxon>
        <taxon>Pseudonocardiaceae</taxon>
        <taxon>Saccharopolyspora</taxon>
    </lineage>
</organism>
<feature type="transmembrane region" description="Helical" evidence="6">
    <location>
        <begin position="166"/>
        <end position="189"/>
    </location>
</feature>
<feature type="transmembrane region" description="Helical" evidence="6">
    <location>
        <begin position="445"/>
        <end position="467"/>
    </location>
</feature>
<evidence type="ECO:0000256" key="6">
    <source>
        <dbReference type="SAM" id="Phobius"/>
    </source>
</evidence>
<name>A0ABW3FU26_9PSEU</name>
<gene>
    <name evidence="7" type="ORF">ACFQ16_16680</name>
</gene>
<comment type="caution">
    <text evidence="7">The sequence shown here is derived from an EMBL/GenBank/DDBJ whole genome shotgun (WGS) entry which is preliminary data.</text>
</comment>
<dbReference type="PIRSF" id="PIRSF006060">
    <property type="entry name" value="AA_transporter"/>
    <property type="match status" value="1"/>
</dbReference>
<dbReference type="Pfam" id="PF13520">
    <property type="entry name" value="AA_permease_2"/>
    <property type="match status" value="1"/>
</dbReference>
<reference evidence="8" key="1">
    <citation type="journal article" date="2019" name="Int. J. Syst. Evol. Microbiol.">
        <title>The Global Catalogue of Microorganisms (GCM) 10K type strain sequencing project: providing services to taxonomists for standard genome sequencing and annotation.</title>
        <authorList>
            <consortium name="The Broad Institute Genomics Platform"/>
            <consortium name="The Broad Institute Genome Sequencing Center for Infectious Disease"/>
            <person name="Wu L."/>
            <person name="Ma J."/>
        </authorList>
    </citation>
    <scope>NUCLEOTIDE SEQUENCE [LARGE SCALE GENOMIC DNA]</scope>
    <source>
        <strain evidence="8">CCUG 56401</strain>
    </source>
</reference>
<comment type="subcellular location">
    <subcellularLocation>
        <location evidence="1">Cell membrane</location>
        <topology evidence="1">Multi-pass membrane protein</topology>
    </subcellularLocation>
</comment>
<dbReference type="InterPro" id="IPR002293">
    <property type="entry name" value="AA/rel_permease1"/>
</dbReference>
<proteinExistence type="predicted"/>
<sequence>MSGSPPREESTRDTGDGLKRDALGTSDLVFIVVSAAAPLMVVVGVAPLAVLVGGLGAPAAYLFAGVVLAVFAVGFTTFSRYVGNAGAFYSYICLGLGKTAGVAAALVALLSYNVLQIGVYGLLGKAAHDTFLDVFGIDAPWWCYAVAGVALVWYVGFRSVDFGAKLLAVLLVAETGVLFVLAVAILVRGGGPEGIGFASFAPSHLFEPGMASILPIAFAAFMGFEATVIYRSETRAPHRTIPRAMYIAVAVMAATYAFIVWSIVQAYGAQGVIAAAAQDPVGLFFTAAGNYVGTWFATVMHLLIVTSVVASLVAFHNAVTRYALVITREGLLPSRLAAVHPRTRSPHVAGLAQTVLALVIVVGFALVGADPYRHLLIWVNTPGVFGILLLQVAAAVSVITFFRRTPNTEGPWRTVIAPLVSALAMTGVLVLAARHVDLMTSASTTVNVVLLATIPLVCVVGLSWGAWLRRNRPEVYAGIAADCEKEIVR</sequence>
<dbReference type="PANTHER" id="PTHR42770">
    <property type="entry name" value="AMINO ACID TRANSPORTER-RELATED"/>
    <property type="match status" value="1"/>
</dbReference>
<evidence type="ECO:0000256" key="3">
    <source>
        <dbReference type="ARBA" id="ARBA00022692"/>
    </source>
</evidence>
<feature type="transmembrane region" description="Helical" evidence="6">
    <location>
        <begin position="58"/>
        <end position="76"/>
    </location>
</feature>
<keyword evidence="5 6" id="KW-0472">Membrane</keyword>
<feature type="transmembrane region" description="Helical" evidence="6">
    <location>
        <begin position="244"/>
        <end position="264"/>
    </location>
</feature>
<evidence type="ECO:0000313" key="8">
    <source>
        <dbReference type="Proteomes" id="UP001597018"/>
    </source>
</evidence>
<dbReference type="Gene3D" id="1.20.1740.10">
    <property type="entry name" value="Amino acid/polyamine transporter I"/>
    <property type="match status" value="1"/>
</dbReference>
<dbReference type="RefSeq" id="WP_345600610.1">
    <property type="nucleotide sequence ID" value="NZ_BAABLT010000010.1"/>
</dbReference>
<dbReference type="Proteomes" id="UP001597018">
    <property type="component" value="Unassembled WGS sequence"/>
</dbReference>
<protein>
    <submittedName>
        <fullName evidence="7">APC family permease</fullName>
    </submittedName>
</protein>
<feature type="transmembrane region" description="Helical" evidence="6">
    <location>
        <begin position="292"/>
        <end position="315"/>
    </location>
</feature>
<evidence type="ECO:0000256" key="1">
    <source>
        <dbReference type="ARBA" id="ARBA00004651"/>
    </source>
</evidence>
<dbReference type="PANTHER" id="PTHR42770:SF16">
    <property type="entry name" value="AMINO ACID PERMEASE"/>
    <property type="match status" value="1"/>
</dbReference>
<feature type="transmembrane region" description="Helical" evidence="6">
    <location>
        <begin position="209"/>
        <end position="232"/>
    </location>
</feature>
<keyword evidence="4 6" id="KW-1133">Transmembrane helix</keyword>
<dbReference type="InterPro" id="IPR050367">
    <property type="entry name" value="APC_superfamily"/>
</dbReference>
<accession>A0ABW3FU26</accession>
<feature type="transmembrane region" description="Helical" evidence="6">
    <location>
        <begin position="348"/>
        <end position="369"/>
    </location>
</feature>
<evidence type="ECO:0000313" key="7">
    <source>
        <dbReference type="EMBL" id="MFD0921383.1"/>
    </source>
</evidence>
<feature type="transmembrane region" description="Helical" evidence="6">
    <location>
        <begin position="139"/>
        <end position="157"/>
    </location>
</feature>
<keyword evidence="2" id="KW-1003">Cell membrane</keyword>
<feature type="transmembrane region" description="Helical" evidence="6">
    <location>
        <begin position="375"/>
        <end position="402"/>
    </location>
</feature>